<dbReference type="EMBL" id="BOQL01000066">
    <property type="protein sequence ID" value="GIM77223.1"/>
    <property type="molecule type" value="Genomic_DNA"/>
</dbReference>
<dbReference type="RefSeq" id="WP_246595722.1">
    <property type="nucleotide sequence ID" value="NZ_BAABEA010000047.1"/>
</dbReference>
<proteinExistence type="predicted"/>
<dbReference type="InterPro" id="IPR003594">
    <property type="entry name" value="HATPase_dom"/>
</dbReference>
<evidence type="ECO:0000256" key="1">
    <source>
        <dbReference type="ARBA" id="ARBA00000085"/>
    </source>
</evidence>
<evidence type="ECO:0000256" key="6">
    <source>
        <dbReference type="ARBA" id="ARBA00023012"/>
    </source>
</evidence>
<keyword evidence="9" id="KW-1185">Reference proteome</keyword>
<reference evidence="8" key="1">
    <citation type="submission" date="2021-03" db="EMBL/GenBank/DDBJ databases">
        <title>Whole genome shotgun sequence of Actinoplanes auranticolor NBRC 12245.</title>
        <authorList>
            <person name="Komaki H."/>
            <person name="Tamura T."/>
        </authorList>
    </citation>
    <scope>NUCLEOTIDE SEQUENCE</scope>
    <source>
        <strain evidence="8">NBRC 12245</strain>
    </source>
</reference>
<accession>A0A919SUF6</accession>
<keyword evidence="4" id="KW-0808">Transferase</keyword>
<dbReference type="InterPro" id="IPR050980">
    <property type="entry name" value="2C_sensor_his_kinase"/>
</dbReference>
<dbReference type="SMART" id="SM00387">
    <property type="entry name" value="HATPase_c"/>
    <property type="match status" value="1"/>
</dbReference>
<evidence type="ECO:0000256" key="2">
    <source>
        <dbReference type="ARBA" id="ARBA00012438"/>
    </source>
</evidence>
<dbReference type="InterPro" id="IPR005467">
    <property type="entry name" value="His_kinase_dom"/>
</dbReference>
<protein>
    <recommendedName>
        <fullName evidence="2">histidine kinase</fullName>
        <ecNumber evidence="2">2.7.13.3</ecNumber>
    </recommendedName>
</protein>
<dbReference type="PANTHER" id="PTHR44936:SF9">
    <property type="entry name" value="SENSOR PROTEIN CREC"/>
    <property type="match status" value="1"/>
</dbReference>
<dbReference type="InterPro" id="IPR036890">
    <property type="entry name" value="HATPase_C_sf"/>
</dbReference>
<dbReference type="PANTHER" id="PTHR44936">
    <property type="entry name" value="SENSOR PROTEIN CREC"/>
    <property type="match status" value="1"/>
</dbReference>
<dbReference type="PROSITE" id="PS50109">
    <property type="entry name" value="HIS_KIN"/>
    <property type="match status" value="1"/>
</dbReference>
<dbReference type="EC" id="2.7.13.3" evidence="2"/>
<dbReference type="Gene3D" id="3.30.565.10">
    <property type="entry name" value="Histidine kinase-like ATPase, C-terminal domain"/>
    <property type="match status" value="1"/>
</dbReference>
<dbReference type="Pfam" id="PF02518">
    <property type="entry name" value="HATPase_c"/>
    <property type="match status" value="1"/>
</dbReference>
<keyword evidence="6" id="KW-0902">Two-component regulatory system</keyword>
<organism evidence="8 9">
    <name type="scientific">Actinoplanes auranticolor</name>
    <dbReference type="NCBI Taxonomy" id="47988"/>
    <lineage>
        <taxon>Bacteria</taxon>
        <taxon>Bacillati</taxon>
        <taxon>Actinomycetota</taxon>
        <taxon>Actinomycetes</taxon>
        <taxon>Micromonosporales</taxon>
        <taxon>Micromonosporaceae</taxon>
        <taxon>Actinoplanes</taxon>
    </lineage>
</organism>
<comment type="catalytic activity">
    <reaction evidence="1">
        <text>ATP + protein L-histidine = ADP + protein N-phospho-L-histidine.</text>
        <dbReference type="EC" id="2.7.13.3"/>
    </reaction>
</comment>
<evidence type="ECO:0000313" key="8">
    <source>
        <dbReference type="EMBL" id="GIM77223.1"/>
    </source>
</evidence>
<name>A0A919SUF6_9ACTN</name>
<sequence>MRLRRTPRPDPSLLLLRSVCHELRPPVATLTSLVRALESQPSEIRRGELARLAGEHASHAEAVLKQAAAAAAGLAEASDTAVPLDRVLPVVAAAVPADRLAVSVSAGAGRCLVSGRHTRQILLNLLSNAARYSPGEIRLTAAVRRRRLRLTVADQGALTDDLRHALHRRTPPEGTKGLGLWVVRHLIDAQRGSLRARALSPRGVALEVTLPRRRR</sequence>
<dbReference type="Proteomes" id="UP000681340">
    <property type="component" value="Unassembled WGS sequence"/>
</dbReference>
<evidence type="ECO:0000256" key="3">
    <source>
        <dbReference type="ARBA" id="ARBA00022553"/>
    </source>
</evidence>
<feature type="domain" description="Histidine kinase" evidence="7">
    <location>
        <begin position="18"/>
        <end position="214"/>
    </location>
</feature>
<dbReference type="GO" id="GO:0004673">
    <property type="term" value="F:protein histidine kinase activity"/>
    <property type="evidence" value="ECO:0007669"/>
    <property type="project" value="UniProtKB-EC"/>
</dbReference>
<dbReference type="AlphaFoldDB" id="A0A919SUF6"/>
<dbReference type="GO" id="GO:0000160">
    <property type="term" value="P:phosphorelay signal transduction system"/>
    <property type="evidence" value="ECO:0007669"/>
    <property type="project" value="UniProtKB-KW"/>
</dbReference>
<keyword evidence="3" id="KW-0597">Phosphoprotein</keyword>
<evidence type="ECO:0000259" key="7">
    <source>
        <dbReference type="PROSITE" id="PS50109"/>
    </source>
</evidence>
<comment type="caution">
    <text evidence="8">The sequence shown here is derived from an EMBL/GenBank/DDBJ whole genome shotgun (WGS) entry which is preliminary data.</text>
</comment>
<keyword evidence="5" id="KW-0418">Kinase</keyword>
<evidence type="ECO:0000256" key="5">
    <source>
        <dbReference type="ARBA" id="ARBA00022777"/>
    </source>
</evidence>
<gene>
    <name evidence="8" type="ORF">Aau02nite_74860</name>
</gene>
<evidence type="ECO:0000313" key="9">
    <source>
        <dbReference type="Proteomes" id="UP000681340"/>
    </source>
</evidence>
<evidence type="ECO:0000256" key="4">
    <source>
        <dbReference type="ARBA" id="ARBA00022679"/>
    </source>
</evidence>
<dbReference type="SUPFAM" id="SSF55874">
    <property type="entry name" value="ATPase domain of HSP90 chaperone/DNA topoisomerase II/histidine kinase"/>
    <property type="match status" value="1"/>
</dbReference>